<dbReference type="FunFam" id="3.30.565.10:FF:000037">
    <property type="entry name" value="Hybrid sensor histidine kinase/response regulator"/>
    <property type="match status" value="1"/>
</dbReference>
<evidence type="ECO:0000256" key="6">
    <source>
        <dbReference type="ARBA" id="ARBA00022777"/>
    </source>
</evidence>
<dbReference type="GO" id="GO:0005524">
    <property type="term" value="F:ATP binding"/>
    <property type="evidence" value="ECO:0007669"/>
    <property type="project" value="UniProtKB-KW"/>
</dbReference>
<dbReference type="InterPro" id="IPR005467">
    <property type="entry name" value="His_kinase_dom"/>
</dbReference>
<dbReference type="InterPro" id="IPR011006">
    <property type="entry name" value="CheY-like_superfamily"/>
</dbReference>
<dbReference type="CDD" id="cd16922">
    <property type="entry name" value="HATPase_EvgS-ArcB-TorS-like"/>
    <property type="match status" value="1"/>
</dbReference>
<dbReference type="InterPro" id="IPR013656">
    <property type="entry name" value="PAS_4"/>
</dbReference>
<dbReference type="InterPro" id="IPR004358">
    <property type="entry name" value="Sig_transdc_His_kin-like_C"/>
</dbReference>
<dbReference type="SUPFAM" id="SSF47384">
    <property type="entry name" value="Homodimeric domain of signal transducing histidine kinase"/>
    <property type="match status" value="2"/>
</dbReference>
<evidence type="ECO:0000259" key="11">
    <source>
        <dbReference type="PROSITE" id="PS50109"/>
    </source>
</evidence>
<keyword evidence="6" id="KW-0418">Kinase</keyword>
<evidence type="ECO:0000256" key="10">
    <source>
        <dbReference type="SAM" id="Coils"/>
    </source>
</evidence>
<comment type="catalytic activity">
    <reaction evidence="1">
        <text>ATP + protein L-histidine = ADP + protein N-phospho-L-histidine.</text>
        <dbReference type="EC" id="2.7.13.3"/>
    </reaction>
</comment>
<dbReference type="Pfam" id="PF02518">
    <property type="entry name" value="HATPase_c"/>
    <property type="match status" value="2"/>
</dbReference>
<evidence type="ECO:0000256" key="2">
    <source>
        <dbReference type="ARBA" id="ARBA00012438"/>
    </source>
</evidence>
<dbReference type="SUPFAM" id="SSF55781">
    <property type="entry name" value="GAF domain-like"/>
    <property type="match status" value="1"/>
</dbReference>
<comment type="caution">
    <text evidence="14">The sequence shown here is derived from an EMBL/GenBank/DDBJ whole genome shotgun (WGS) entry which is preliminary data.</text>
</comment>
<evidence type="ECO:0000313" key="14">
    <source>
        <dbReference type="EMBL" id="NMO14266.1"/>
    </source>
</evidence>
<protein>
    <recommendedName>
        <fullName evidence="2">histidine kinase</fullName>
        <ecNumber evidence="2">2.7.13.3</ecNumber>
    </recommendedName>
</protein>
<evidence type="ECO:0000259" key="13">
    <source>
        <dbReference type="PROSITE" id="PS50113"/>
    </source>
</evidence>
<dbReference type="RefSeq" id="WP_169343564.1">
    <property type="nucleotide sequence ID" value="NZ_JABBJJ010000015.1"/>
</dbReference>
<dbReference type="EMBL" id="JABBJJ010000015">
    <property type="protein sequence ID" value="NMO14266.1"/>
    <property type="molecule type" value="Genomic_DNA"/>
</dbReference>
<dbReference type="InterPro" id="IPR001789">
    <property type="entry name" value="Sig_transdc_resp-reg_receiver"/>
</dbReference>
<accession>A0A848L6P1</accession>
<feature type="domain" description="Histidine kinase" evidence="11">
    <location>
        <begin position="365"/>
        <end position="580"/>
    </location>
</feature>
<feature type="domain" description="PAC" evidence="13">
    <location>
        <begin position="844"/>
        <end position="899"/>
    </location>
</feature>
<dbReference type="SUPFAM" id="SSF55785">
    <property type="entry name" value="PYP-like sensor domain (PAS domain)"/>
    <property type="match status" value="1"/>
</dbReference>
<dbReference type="Gene3D" id="3.40.50.2300">
    <property type="match status" value="2"/>
</dbReference>
<dbReference type="SUPFAM" id="SSF55874">
    <property type="entry name" value="ATPase domain of HSP90 chaperone/DNA topoisomerase II/histidine kinase"/>
    <property type="match status" value="2"/>
</dbReference>
<feature type="domain" description="Histidine kinase" evidence="11">
    <location>
        <begin position="917"/>
        <end position="1133"/>
    </location>
</feature>
<dbReference type="AlphaFoldDB" id="A0A848L6P1"/>
<evidence type="ECO:0000259" key="12">
    <source>
        <dbReference type="PROSITE" id="PS50110"/>
    </source>
</evidence>
<dbReference type="InterPro" id="IPR036890">
    <property type="entry name" value="HATPase_C_sf"/>
</dbReference>
<dbReference type="Gene3D" id="3.30.565.10">
    <property type="entry name" value="Histidine kinase-like ATPase, C-terminal domain"/>
    <property type="match status" value="2"/>
</dbReference>
<feature type="coiled-coil region" evidence="10">
    <location>
        <begin position="890"/>
        <end position="917"/>
    </location>
</feature>
<feature type="modified residue" description="4-aspartylphosphate" evidence="9">
    <location>
        <position position="1207"/>
    </location>
</feature>
<dbReference type="PROSITE" id="PS50113">
    <property type="entry name" value="PAC"/>
    <property type="match status" value="1"/>
</dbReference>
<dbReference type="EC" id="2.7.13.3" evidence="2"/>
<keyword evidence="7" id="KW-0067">ATP-binding</keyword>
<dbReference type="SMART" id="SM00448">
    <property type="entry name" value="REC"/>
    <property type="match status" value="2"/>
</dbReference>
<dbReference type="CDD" id="cd17580">
    <property type="entry name" value="REC_2_DhkD-like"/>
    <property type="match status" value="1"/>
</dbReference>
<dbReference type="GO" id="GO:0000155">
    <property type="term" value="F:phosphorelay sensor kinase activity"/>
    <property type="evidence" value="ECO:0007669"/>
    <property type="project" value="InterPro"/>
</dbReference>
<organism evidence="14 15">
    <name type="scientific">Pyxidicoccus fallax</name>
    <dbReference type="NCBI Taxonomy" id="394095"/>
    <lineage>
        <taxon>Bacteria</taxon>
        <taxon>Pseudomonadati</taxon>
        <taxon>Myxococcota</taxon>
        <taxon>Myxococcia</taxon>
        <taxon>Myxococcales</taxon>
        <taxon>Cystobacterineae</taxon>
        <taxon>Myxococcaceae</taxon>
        <taxon>Pyxidicoccus</taxon>
    </lineage>
</organism>
<dbReference type="SMART" id="SM00388">
    <property type="entry name" value="HisKA"/>
    <property type="match status" value="2"/>
</dbReference>
<dbReference type="InterPro" id="IPR000014">
    <property type="entry name" value="PAS"/>
</dbReference>
<dbReference type="Gene3D" id="3.30.450.20">
    <property type="entry name" value="PAS domain"/>
    <property type="match status" value="2"/>
</dbReference>
<evidence type="ECO:0000313" key="15">
    <source>
        <dbReference type="Proteomes" id="UP000518300"/>
    </source>
</evidence>
<dbReference type="InterPro" id="IPR029016">
    <property type="entry name" value="GAF-like_dom_sf"/>
</dbReference>
<dbReference type="Pfam" id="PF00512">
    <property type="entry name" value="HisKA"/>
    <property type="match status" value="2"/>
</dbReference>
<evidence type="ECO:0000256" key="1">
    <source>
        <dbReference type="ARBA" id="ARBA00000085"/>
    </source>
</evidence>
<evidence type="ECO:0000256" key="8">
    <source>
        <dbReference type="ARBA" id="ARBA00023012"/>
    </source>
</evidence>
<dbReference type="PROSITE" id="PS50110">
    <property type="entry name" value="RESPONSE_REGULATORY"/>
    <property type="match status" value="2"/>
</dbReference>
<keyword evidence="15" id="KW-1185">Reference proteome</keyword>
<dbReference type="InterPro" id="IPR000700">
    <property type="entry name" value="PAS-assoc_C"/>
</dbReference>
<dbReference type="Pfam" id="PF08448">
    <property type="entry name" value="PAS_4"/>
    <property type="match status" value="1"/>
</dbReference>
<dbReference type="CDD" id="cd17574">
    <property type="entry name" value="REC_OmpR"/>
    <property type="match status" value="1"/>
</dbReference>
<dbReference type="InterPro" id="IPR003594">
    <property type="entry name" value="HATPase_dom"/>
</dbReference>
<dbReference type="Proteomes" id="UP000518300">
    <property type="component" value="Unassembled WGS sequence"/>
</dbReference>
<dbReference type="PANTHER" id="PTHR43547:SF2">
    <property type="entry name" value="HYBRID SIGNAL TRANSDUCTION HISTIDINE KINASE C"/>
    <property type="match status" value="1"/>
</dbReference>
<feature type="domain" description="Response regulatory" evidence="12">
    <location>
        <begin position="1158"/>
        <end position="1274"/>
    </location>
</feature>
<dbReference type="PRINTS" id="PR00344">
    <property type="entry name" value="BCTRLSENSOR"/>
</dbReference>
<dbReference type="Gene3D" id="3.30.450.40">
    <property type="match status" value="1"/>
</dbReference>
<keyword evidence="8" id="KW-0902">Two-component regulatory system</keyword>
<dbReference type="NCBIfam" id="TIGR00229">
    <property type="entry name" value="sensory_box"/>
    <property type="match status" value="1"/>
</dbReference>
<feature type="modified residue" description="4-aspartylphosphate" evidence="9">
    <location>
        <position position="692"/>
    </location>
</feature>
<evidence type="ECO:0000256" key="5">
    <source>
        <dbReference type="ARBA" id="ARBA00022741"/>
    </source>
</evidence>
<keyword evidence="10" id="KW-0175">Coiled coil</keyword>
<dbReference type="Gene3D" id="1.10.287.130">
    <property type="match status" value="2"/>
</dbReference>
<evidence type="ECO:0000256" key="9">
    <source>
        <dbReference type="PROSITE-ProRule" id="PRU00169"/>
    </source>
</evidence>
<feature type="domain" description="Response regulatory" evidence="12">
    <location>
        <begin position="644"/>
        <end position="759"/>
    </location>
</feature>
<dbReference type="PANTHER" id="PTHR43547">
    <property type="entry name" value="TWO-COMPONENT HISTIDINE KINASE"/>
    <property type="match status" value="1"/>
</dbReference>
<dbReference type="FunFam" id="3.30.565.10:FF:000006">
    <property type="entry name" value="Sensor histidine kinase WalK"/>
    <property type="match status" value="1"/>
</dbReference>
<dbReference type="InterPro" id="IPR003661">
    <property type="entry name" value="HisK_dim/P_dom"/>
</dbReference>
<name>A0A848L6P1_9BACT</name>
<dbReference type="Pfam" id="PF00072">
    <property type="entry name" value="Response_reg"/>
    <property type="match status" value="2"/>
</dbReference>
<dbReference type="CDD" id="cd00082">
    <property type="entry name" value="HisKA"/>
    <property type="match status" value="2"/>
</dbReference>
<sequence length="1278" mass="139823">MPDAERHPLCLPDGRTSDETCLQGGGEMGALMRSIDWSRTGLGPVTGWPRSLKTMVGVILGSRFPMLVWWGPDMLQIYNDAYRPVLGVKHPASMGAPARRIWSEIWDVIGPMAEGVLAGGPPPWHEDFQLFINSRGFVEETFHTFSYSPVPDDEGRVGGVLNTVQETTQKVRGERQVRLLRDLAARLADARSVDEACTLATAVFATNSADLPFSLIYLLDVEGREVRLSSTSGLDGYEGPARTERVALDSATSPWPFAEAAREGHVIVDGLGGRFAGLPGGPWGTPPERAIVVAFTRPGQPRPSGFLVSGLSPRRPFDEHYLGLCKLAADQVVTAITNARAYEEERRRAQALTELDLAKTAFFSNVSHEFRTPLSLMLGPAEDALASPRRALMGENLNVVYRNALRLLKLVNSLLDFSRIEAGRATASYEPTDLASVTTDLASAFRSALERAGLRFVVECPPLPEHVYVDHDMWEKIVLNLLSNALKFTFEGEIGIALRWLGESVELVVRDTGTGIPEKELPDIFKRFHRVQGARSRTHEGSGIGLALVHELVRLHGGSIEVSSQLGHGTRFRVCIPRGFAHLPQDRVHTKHTLVTTATGAAPYVHEALRWLPESEAAEVARSLEPTLQPAAGLGALATNPNARILLADDNADMRGYVRRLLGERWNVEAVADGAQALEAARRQLPDLVLTDVMMPNLDGFGLLQALRADERLKEIPVIMLSARAGEESRVEGLEAGADDYLIKPFSARELVARVATHLQLSELRRAALREREKMYSLFEQAPVPIVVLRGPKHVFELANPRYKAMVGKEALLGRTILEVFPEAKGTAIEAMYDRVYQTGEPFVAEEFRGALDLGRGVEEVFFTFNAFPVRNAAGEVDGIMVVAVNITDQVRARRSLESATREAESANRAKDEFLAMLGHELRNPLAPITTALHLMRLRLGDTAQKERRVIERQVDHLMRLVDDLLDVSRITRGKVELKKQVIELAEVVARAIEMASPLLEQQQHHLSVSVAPRGLAVDADPTRLAQVVLNLLTNAAKYTERGGRISITATREDSAVTLSVRDSGIGIAPEMLPRVFELFVQERQSLDRSQGGLGLGLAIVRSMVAMHGGTVSARSEGRGRGSEFTLRLPVAAQQAVVTSTAGGVHAAVEPARETGCRILVVDDNEDAVDLLAEFLQSLGHETRIAHDGPAALRAVEGFQPDFALLDIGLPVMDGYELARRLREVPALAAMKLIAITGYGQEADHQRSREAGFNAHLVKPVRLEAVESMLKTLSSAEG</sequence>
<keyword evidence="3 9" id="KW-0597">Phosphoprotein</keyword>
<dbReference type="SMART" id="SM00387">
    <property type="entry name" value="HATPase_c"/>
    <property type="match status" value="2"/>
</dbReference>
<dbReference type="SUPFAM" id="SSF52172">
    <property type="entry name" value="CheY-like"/>
    <property type="match status" value="2"/>
</dbReference>
<dbReference type="InterPro" id="IPR035965">
    <property type="entry name" value="PAS-like_dom_sf"/>
</dbReference>
<keyword evidence="5" id="KW-0547">Nucleotide-binding</keyword>
<evidence type="ECO:0000256" key="3">
    <source>
        <dbReference type="ARBA" id="ARBA00022553"/>
    </source>
</evidence>
<evidence type="ECO:0000256" key="4">
    <source>
        <dbReference type="ARBA" id="ARBA00022679"/>
    </source>
</evidence>
<gene>
    <name evidence="14" type="ORF">HG543_05260</name>
</gene>
<proteinExistence type="predicted"/>
<keyword evidence="4" id="KW-0808">Transferase</keyword>
<dbReference type="CDD" id="cd00075">
    <property type="entry name" value="HATPase"/>
    <property type="match status" value="1"/>
</dbReference>
<dbReference type="InterPro" id="IPR036097">
    <property type="entry name" value="HisK_dim/P_sf"/>
</dbReference>
<reference evidence="14 15" key="1">
    <citation type="submission" date="2020-04" db="EMBL/GenBank/DDBJ databases">
        <title>Draft genome of Pyxidicoccus fallax type strain.</title>
        <authorList>
            <person name="Whitworth D.E."/>
        </authorList>
    </citation>
    <scope>NUCLEOTIDE SEQUENCE [LARGE SCALE GENOMIC DNA]</scope>
    <source>
        <strain evidence="14 15">DSM 14698</strain>
    </source>
</reference>
<dbReference type="PROSITE" id="PS50109">
    <property type="entry name" value="HIS_KIN"/>
    <property type="match status" value="2"/>
</dbReference>
<evidence type="ECO:0000256" key="7">
    <source>
        <dbReference type="ARBA" id="ARBA00022840"/>
    </source>
</evidence>